<dbReference type="PANTHER" id="PTHR11586:SF37">
    <property type="entry name" value="TRNA-BINDING DOMAIN-CONTAINING PROTEIN"/>
    <property type="match status" value="1"/>
</dbReference>
<dbReference type="SUPFAM" id="SSF50249">
    <property type="entry name" value="Nucleic acid-binding proteins"/>
    <property type="match status" value="1"/>
</dbReference>
<dbReference type="Proteomes" id="UP000608579">
    <property type="component" value="Unassembled WGS sequence"/>
</dbReference>
<accession>A0A832ZWD8</accession>
<reference evidence="4" key="1">
    <citation type="journal article" date="2020" name="ISME J.">
        <title>Gammaproteobacteria mediating utilization of methyl-, sulfur- and petroleum organic compounds in deep ocean hydrothermal plumes.</title>
        <authorList>
            <person name="Zhou Z."/>
            <person name="Liu Y."/>
            <person name="Pan J."/>
            <person name="Cron B.R."/>
            <person name="Toner B.M."/>
            <person name="Anantharaman K."/>
            <person name="Breier J.A."/>
            <person name="Dick G.J."/>
            <person name="Li M."/>
        </authorList>
    </citation>
    <scope>NUCLEOTIDE SEQUENCE</scope>
    <source>
        <strain evidence="4">SZUA-1515</strain>
    </source>
</reference>
<keyword evidence="2" id="KW-0694">RNA-binding</keyword>
<dbReference type="InterPro" id="IPR051270">
    <property type="entry name" value="Tyrosine-tRNA_ligase_regulator"/>
</dbReference>
<dbReference type="InterPro" id="IPR002547">
    <property type="entry name" value="tRNA-bd_dom"/>
</dbReference>
<evidence type="ECO:0000256" key="2">
    <source>
        <dbReference type="ARBA" id="ARBA00022884"/>
    </source>
</evidence>
<proteinExistence type="predicted"/>
<protein>
    <submittedName>
        <fullName evidence="4">Methionine--tRNA ligase</fullName>
    </submittedName>
</protein>
<evidence type="ECO:0000256" key="1">
    <source>
        <dbReference type="ARBA" id="ARBA00022555"/>
    </source>
</evidence>
<dbReference type="EMBL" id="DQVM01000113">
    <property type="protein sequence ID" value="HIQ30071.1"/>
    <property type="molecule type" value="Genomic_DNA"/>
</dbReference>
<dbReference type="Pfam" id="PF01588">
    <property type="entry name" value="tRNA_bind"/>
    <property type="match status" value="1"/>
</dbReference>
<dbReference type="GO" id="GO:0000049">
    <property type="term" value="F:tRNA binding"/>
    <property type="evidence" value="ECO:0007669"/>
    <property type="project" value="UniProtKB-KW"/>
</dbReference>
<sequence length="109" mass="12133">MATISIDEFKRVEIRVGKVLEAERLKGTDRIIKLKVSFGDKTLQALTGLGHLYEPGHFVGKYYAFVTNLQPKKLRGEVSECMILAAVESEDKITPLAPETPVREGSQVM</sequence>
<keyword evidence="4" id="KW-0436">Ligase</keyword>
<gene>
    <name evidence="4" type="ORF">EYH45_05850</name>
</gene>
<dbReference type="Gene3D" id="2.40.50.140">
    <property type="entry name" value="Nucleic acid-binding proteins"/>
    <property type="match status" value="1"/>
</dbReference>
<evidence type="ECO:0000313" key="5">
    <source>
        <dbReference type="Proteomes" id="UP000608579"/>
    </source>
</evidence>
<organism evidence="4 5">
    <name type="scientific">Caldiarchaeum subterraneum</name>
    <dbReference type="NCBI Taxonomy" id="311458"/>
    <lineage>
        <taxon>Archaea</taxon>
        <taxon>Nitrososphaerota</taxon>
        <taxon>Candidatus Caldarchaeales</taxon>
        <taxon>Candidatus Caldarchaeaceae</taxon>
        <taxon>Candidatus Caldarchaeum</taxon>
    </lineage>
</organism>
<evidence type="ECO:0000313" key="4">
    <source>
        <dbReference type="EMBL" id="HIQ30071.1"/>
    </source>
</evidence>
<dbReference type="GO" id="GO:0016874">
    <property type="term" value="F:ligase activity"/>
    <property type="evidence" value="ECO:0007669"/>
    <property type="project" value="UniProtKB-KW"/>
</dbReference>
<dbReference type="PANTHER" id="PTHR11586">
    <property type="entry name" value="TRNA-AMINOACYLATION COFACTOR ARC1 FAMILY MEMBER"/>
    <property type="match status" value="1"/>
</dbReference>
<name>A0A832ZWD8_CALS0</name>
<feature type="domain" description="TRNA-binding" evidence="3">
    <location>
        <begin position="8"/>
        <end position="109"/>
    </location>
</feature>
<dbReference type="PROSITE" id="PS50886">
    <property type="entry name" value="TRBD"/>
    <property type="match status" value="1"/>
</dbReference>
<dbReference type="InterPro" id="IPR012340">
    <property type="entry name" value="NA-bd_OB-fold"/>
</dbReference>
<keyword evidence="1" id="KW-0820">tRNA-binding</keyword>
<evidence type="ECO:0000259" key="3">
    <source>
        <dbReference type="PROSITE" id="PS50886"/>
    </source>
</evidence>
<comment type="caution">
    <text evidence="4">The sequence shown here is derived from an EMBL/GenBank/DDBJ whole genome shotgun (WGS) entry which is preliminary data.</text>
</comment>
<dbReference type="AlphaFoldDB" id="A0A832ZWD8"/>